<proteinExistence type="predicted"/>
<dbReference type="EMBL" id="CDMZ01001273">
    <property type="protein sequence ID" value="CEM30072.1"/>
    <property type="molecule type" value="Genomic_DNA"/>
</dbReference>
<dbReference type="AlphaFoldDB" id="A0A0G4GJH9"/>
<sequence>MTTRLYFYPLGGKLEDDVVCQAAAFEEGDVPWLESSDNRRSTPGDQSEQRTGEDNCEYNYKVICKSKIMRQEAWCAYPVDVGSADGDAKLCVTEASSSCPSPRICL</sequence>
<gene>
    <name evidence="2" type="ORF">Cvel_22175</name>
</gene>
<evidence type="ECO:0000256" key="1">
    <source>
        <dbReference type="SAM" id="MobiDB-lite"/>
    </source>
</evidence>
<feature type="compositionally biased region" description="Basic and acidic residues" evidence="1">
    <location>
        <begin position="36"/>
        <end position="53"/>
    </location>
</feature>
<accession>A0A0G4GJH9</accession>
<evidence type="ECO:0000313" key="2">
    <source>
        <dbReference type="EMBL" id="CEM30072.1"/>
    </source>
</evidence>
<protein>
    <submittedName>
        <fullName evidence="2">Uncharacterized protein</fullName>
    </submittedName>
</protein>
<feature type="region of interest" description="Disordered" evidence="1">
    <location>
        <begin position="31"/>
        <end position="53"/>
    </location>
</feature>
<reference evidence="2" key="1">
    <citation type="submission" date="2014-11" db="EMBL/GenBank/DDBJ databases">
        <authorList>
            <person name="Otto D Thomas"/>
            <person name="Naeem Raeece"/>
        </authorList>
    </citation>
    <scope>NUCLEOTIDE SEQUENCE</scope>
</reference>
<organism evidence="2">
    <name type="scientific">Chromera velia CCMP2878</name>
    <dbReference type="NCBI Taxonomy" id="1169474"/>
    <lineage>
        <taxon>Eukaryota</taxon>
        <taxon>Sar</taxon>
        <taxon>Alveolata</taxon>
        <taxon>Colpodellida</taxon>
        <taxon>Chromeraceae</taxon>
        <taxon>Chromera</taxon>
    </lineage>
</organism>
<dbReference type="VEuPathDB" id="CryptoDB:Cvel_22175"/>
<name>A0A0G4GJH9_9ALVE</name>